<gene>
    <name evidence="1" type="ORF">N5W20_05405</name>
</gene>
<proteinExistence type="predicted"/>
<keyword evidence="2" id="KW-1185">Reference proteome</keyword>
<dbReference type="Proteomes" id="UP001163831">
    <property type="component" value="Chromosome"/>
</dbReference>
<reference evidence="1" key="1">
    <citation type="submission" date="2022-10" db="EMBL/GenBank/DDBJ databases">
        <title>Candidatus Kirkpatrella diaphorinas gen. nov., sp. nov., an uncultured endosymbiont identified in a population of Diaphorina citri from Hawaii.</title>
        <authorList>
            <person name="Henry E.M."/>
            <person name="Carlson C.R."/>
            <person name="Kuo Y.-W."/>
        </authorList>
    </citation>
    <scope>NUCLEOTIDE SEQUENCE</scope>
    <source>
        <strain evidence="1">CADCRV1</strain>
    </source>
</reference>
<protein>
    <submittedName>
        <fullName evidence="1">Uncharacterized protein</fullName>
    </submittedName>
</protein>
<dbReference type="EMBL" id="CP107052">
    <property type="protein sequence ID" value="UYH50565.1"/>
    <property type="molecule type" value="Genomic_DNA"/>
</dbReference>
<evidence type="ECO:0000313" key="2">
    <source>
        <dbReference type="Proteomes" id="UP001163831"/>
    </source>
</evidence>
<name>A0ABY6GGN6_9PROT</name>
<sequence length="103" mass="11358">MRASALDDDMILRAVARSEEMIERGLNAKALLENETFLAVVNALTNYNLTAMMASPPGQSGIEAREYHHLLQHGLTLICSELTAWKAAGEAEEALIEQNKEMD</sequence>
<evidence type="ECO:0000313" key="1">
    <source>
        <dbReference type="EMBL" id="UYH50565.1"/>
    </source>
</evidence>
<accession>A0ABY6GGN6</accession>
<organism evidence="1 2">
    <name type="scientific">Candidatus Kirkpatrickella diaphorinae</name>
    <dbReference type="NCBI Taxonomy" id="2984322"/>
    <lineage>
        <taxon>Bacteria</taxon>
        <taxon>Pseudomonadati</taxon>
        <taxon>Pseudomonadota</taxon>
        <taxon>Alphaproteobacteria</taxon>
        <taxon>Acetobacterales</taxon>
        <taxon>Acetobacteraceae</taxon>
        <taxon>Candidatus Kirkpatrickella</taxon>
    </lineage>
</organism>
<dbReference type="RefSeq" id="WP_319806150.1">
    <property type="nucleotide sequence ID" value="NZ_CP107052.1"/>
</dbReference>